<dbReference type="InterPro" id="IPR052155">
    <property type="entry name" value="Biofilm_reg_signaling"/>
</dbReference>
<evidence type="ECO:0000259" key="4">
    <source>
        <dbReference type="PROSITE" id="PS50885"/>
    </source>
</evidence>
<dbReference type="SMART" id="SM00267">
    <property type="entry name" value="GGDEF"/>
    <property type="match status" value="1"/>
</dbReference>
<dbReference type="InterPro" id="IPR029787">
    <property type="entry name" value="Nucleotide_cyclase"/>
</dbReference>
<dbReference type="CDD" id="cd06225">
    <property type="entry name" value="HAMP"/>
    <property type="match status" value="1"/>
</dbReference>
<feature type="transmembrane region" description="Helical" evidence="2">
    <location>
        <begin position="165"/>
        <end position="184"/>
    </location>
</feature>
<dbReference type="GO" id="GO:0003824">
    <property type="term" value="F:catalytic activity"/>
    <property type="evidence" value="ECO:0007669"/>
    <property type="project" value="UniProtKB-ARBA"/>
</dbReference>
<proteinExistence type="predicted"/>
<evidence type="ECO:0000256" key="1">
    <source>
        <dbReference type="ARBA" id="ARBA00001946"/>
    </source>
</evidence>
<dbReference type="AlphaFoldDB" id="A0A918W8S5"/>
<dbReference type="Gene3D" id="3.30.70.270">
    <property type="match status" value="1"/>
</dbReference>
<dbReference type="GO" id="GO:0016020">
    <property type="term" value="C:membrane"/>
    <property type="evidence" value="ECO:0007669"/>
    <property type="project" value="InterPro"/>
</dbReference>
<dbReference type="Pfam" id="PF00672">
    <property type="entry name" value="HAMP"/>
    <property type="match status" value="1"/>
</dbReference>
<dbReference type="SUPFAM" id="SSF141868">
    <property type="entry name" value="EAL domain-like"/>
    <property type="match status" value="1"/>
</dbReference>
<dbReference type="Pfam" id="PF00990">
    <property type="entry name" value="GGDEF"/>
    <property type="match status" value="1"/>
</dbReference>
<dbReference type="PROSITE" id="PS50885">
    <property type="entry name" value="HAMP"/>
    <property type="match status" value="1"/>
</dbReference>
<accession>A0A918W8S5</accession>
<feature type="domain" description="GGDEF" evidence="5">
    <location>
        <begin position="274"/>
        <end position="405"/>
    </location>
</feature>
<feature type="domain" description="EAL" evidence="3">
    <location>
        <begin position="414"/>
        <end position="666"/>
    </location>
</feature>
<evidence type="ECO:0000313" key="6">
    <source>
        <dbReference type="EMBL" id="GHA78885.1"/>
    </source>
</evidence>
<dbReference type="EMBL" id="BMYD01000002">
    <property type="protein sequence ID" value="GHA78885.1"/>
    <property type="molecule type" value="Genomic_DNA"/>
</dbReference>
<evidence type="ECO:0000313" key="7">
    <source>
        <dbReference type="Proteomes" id="UP000646426"/>
    </source>
</evidence>
<protein>
    <recommendedName>
        <fullName evidence="8">EAL domain-containing protein</fullName>
    </recommendedName>
</protein>
<dbReference type="PANTHER" id="PTHR44757:SF4">
    <property type="entry name" value="DIGUANYLATE CYCLASE DGCE-RELATED"/>
    <property type="match status" value="1"/>
</dbReference>
<keyword evidence="2" id="KW-1133">Transmembrane helix</keyword>
<dbReference type="PANTHER" id="PTHR44757">
    <property type="entry name" value="DIGUANYLATE CYCLASE DGCP"/>
    <property type="match status" value="1"/>
</dbReference>
<dbReference type="PROSITE" id="PS50887">
    <property type="entry name" value="GGDEF"/>
    <property type="match status" value="1"/>
</dbReference>
<feature type="domain" description="HAMP" evidence="4">
    <location>
        <begin position="185"/>
        <end position="238"/>
    </location>
</feature>
<evidence type="ECO:0008006" key="8">
    <source>
        <dbReference type="Google" id="ProtNLM"/>
    </source>
</evidence>
<reference evidence="6" key="2">
    <citation type="submission" date="2020-09" db="EMBL/GenBank/DDBJ databases">
        <authorList>
            <person name="Sun Q."/>
            <person name="Kim S."/>
        </authorList>
    </citation>
    <scope>NUCLEOTIDE SEQUENCE</scope>
    <source>
        <strain evidence="6">KCTC 23077</strain>
    </source>
</reference>
<dbReference type="CDD" id="cd01948">
    <property type="entry name" value="EAL"/>
    <property type="match status" value="1"/>
</dbReference>
<dbReference type="InterPro" id="IPR035919">
    <property type="entry name" value="EAL_sf"/>
</dbReference>
<dbReference type="CDD" id="cd01949">
    <property type="entry name" value="GGDEF"/>
    <property type="match status" value="1"/>
</dbReference>
<keyword evidence="2" id="KW-0472">Membrane</keyword>
<dbReference type="RefSeq" id="WP_189455077.1">
    <property type="nucleotide sequence ID" value="NZ_BMYD01000002.1"/>
</dbReference>
<dbReference type="InterPro" id="IPR001633">
    <property type="entry name" value="EAL_dom"/>
</dbReference>
<sequence>MAGTGSLTLHPRTLRGQTLLAVFGVHALIIPLFFGGLVFFVNQAFTAQFVNQIRSETRLFASLIPSDFDQDAAREIFYASAAGSTLLSVEILSKDGDVRWTFESPMVSNAPPAFQEDFLFGGHGDDVYFIATPLLDADGEPAAQLRLAFDETPTLEQIAIVNRRAALLTLGYLVLTLLLAAYWIGRLNRPMRALGLASRRVASGEFREAIEVRTHLPEILSLASDINHMRAELLRNTDEMQHMAMHDGLTGLPNRALLTDRVLQAMAHAQRDDQSFALLFMDLDHFKEINDTLGHGVGDQVLRQIPGRIQPLLRAGDTMARLGGDEFAFVLQDADANTAVAIVERLVGEMKSPFEVQGQQLHVGQSIGIAIFPEHARQFDELLREADVAMYAAKVARRPYAVFSPDIDPHSRERLELVNELRRDIERGRLRVHYQPQVEIGSGRLVGIEALVRWHPDQREPSAPDEFIPIAERLGLMDALTRLVVRQSFTDFAGASELRGTTLSINLSASNLRDPTLPGYFADMLREFRLDASQVVLEVTEHECIVEATNALEQLAALRAAGFGLAIDDFGKGHASFNYLKHLPATELKIDRSFVADMAHDRHDHSLVAAIVALARDLGLRVVAEGVPDGTALDLLRKLGCDRAQGFYIARPMPMDDLLAMLAPRHAEDGGPLLPASRALGASESGGGLGIRTEARATVATEHDNGAGFT</sequence>
<keyword evidence="7" id="KW-1185">Reference proteome</keyword>
<dbReference type="Pfam" id="PF00563">
    <property type="entry name" value="EAL"/>
    <property type="match status" value="1"/>
</dbReference>
<evidence type="ECO:0000259" key="3">
    <source>
        <dbReference type="PROSITE" id="PS50883"/>
    </source>
</evidence>
<dbReference type="NCBIfam" id="TIGR00254">
    <property type="entry name" value="GGDEF"/>
    <property type="match status" value="1"/>
</dbReference>
<organism evidence="6 7">
    <name type="scientific">Cognatilysobacter bugurensis</name>
    <dbReference type="NCBI Taxonomy" id="543356"/>
    <lineage>
        <taxon>Bacteria</taxon>
        <taxon>Pseudomonadati</taxon>
        <taxon>Pseudomonadota</taxon>
        <taxon>Gammaproteobacteria</taxon>
        <taxon>Lysobacterales</taxon>
        <taxon>Lysobacteraceae</taxon>
        <taxon>Cognatilysobacter</taxon>
    </lineage>
</organism>
<dbReference type="SMART" id="SM00304">
    <property type="entry name" value="HAMP"/>
    <property type="match status" value="1"/>
</dbReference>
<dbReference type="SMART" id="SM00052">
    <property type="entry name" value="EAL"/>
    <property type="match status" value="1"/>
</dbReference>
<dbReference type="InterPro" id="IPR043128">
    <property type="entry name" value="Rev_trsase/Diguanyl_cyclase"/>
</dbReference>
<dbReference type="GO" id="GO:0007165">
    <property type="term" value="P:signal transduction"/>
    <property type="evidence" value="ECO:0007669"/>
    <property type="project" value="InterPro"/>
</dbReference>
<dbReference type="FunFam" id="3.30.70.270:FF:000001">
    <property type="entry name" value="Diguanylate cyclase domain protein"/>
    <property type="match status" value="1"/>
</dbReference>
<evidence type="ECO:0000256" key="2">
    <source>
        <dbReference type="SAM" id="Phobius"/>
    </source>
</evidence>
<dbReference type="PROSITE" id="PS50883">
    <property type="entry name" value="EAL"/>
    <property type="match status" value="1"/>
</dbReference>
<feature type="transmembrane region" description="Helical" evidence="2">
    <location>
        <begin position="20"/>
        <end position="41"/>
    </location>
</feature>
<reference evidence="6" key="1">
    <citation type="journal article" date="2014" name="Int. J. Syst. Evol. Microbiol.">
        <title>Complete genome sequence of Corynebacterium casei LMG S-19264T (=DSM 44701T), isolated from a smear-ripened cheese.</title>
        <authorList>
            <consortium name="US DOE Joint Genome Institute (JGI-PGF)"/>
            <person name="Walter F."/>
            <person name="Albersmeier A."/>
            <person name="Kalinowski J."/>
            <person name="Ruckert C."/>
        </authorList>
    </citation>
    <scope>NUCLEOTIDE SEQUENCE</scope>
    <source>
        <strain evidence="6">KCTC 23077</strain>
    </source>
</reference>
<comment type="cofactor">
    <cofactor evidence="1">
        <name>Mg(2+)</name>
        <dbReference type="ChEBI" id="CHEBI:18420"/>
    </cofactor>
</comment>
<dbReference type="InterPro" id="IPR000160">
    <property type="entry name" value="GGDEF_dom"/>
</dbReference>
<keyword evidence="2" id="KW-0812">Transmembrane</keyword>
<dbReference type="Gene3D" id="3.20.20.450">
    <property type="entry name" value="EAL domain"/>
    <property type="match status" value="1"/>
</dbReference>
<gene>
    <name evidence="6" type="ORF">GCM10007067_15380</name>
</gene>
<dbReference type="SUPFAM" id="SSF55073">
    <property type="entry name" value="Nucleotide cyclase"/>
    <property type="match status" value="1"/>
</dbReference>
<name>A0A918W8S5_9GAMM</name>
<dbReference type="Gene3D" id="6.10.340.10">
    <property type="match status" value="1"/>
</dbReference>
<comment type="caution">
    <text evidence="6">The sequence shown here is derived from an EMBL/GenBank/DDBJ whole genome shotgun (WGS) entry which is preliminary data.</text>
</comment>
<evidence type="ECO:0000259" key="5">
    <source>
        <dbReference type="PROSITE" id="PS50887"/>
    </source>
</evidence>
<dbReference type="InterPro" id="IPR003660">
    <property type="entry name" value="HAMP_dom"/>
</dbReference>
<dbReference type="Proteomes" id="UP000646426">
    <property type="component" value="Unassembled WGS sequence"/>
</dbReference>